<feature type="compositionally biased region" description="Polar residues" evidence="7">
    <location>
        <begin position="726"/>
        <end position="746"/>
    </location>
</feature>
<keyword evidence="10" id="KW-1185">Reference proteome</keyword>
<dbReference type="PROSITE" id="PS01359">
    <property type="entry name" value="ZF_PHD_1"/>
    <property type="match status" value="1"/>
</dbReference>
<dbReference type="OrthoDB" id="79252at2759"/>
<feature type="region of interest" description="Disordered" evidence="7">
    <location>
        <begin position="1"/>
        <end position="48"/>
    </location>
</feature>
<feature type="domain" description="TFIIS central" evidence="8">
    <location>
        <begin position="264"/>
        <end position="389"/>
    </location>
</feature>
<dbReference type="Gene3D" id="1.10.472.30">
    <property type="entry name" value="Transcription elongation factor S-II, central domain"/>
    <property type="match status" value="1"/>
</dbReference>
<dbReference type="GO" id="GO:0031440">
    <property type="term" value="P:regulation of mRNA 3'-end processing"/>
    <property type="evidence" value="ECO:0007669"/>
    <property type="project" value="TreeGrafter"/>
</dbReference>
<dbReference type="Pfam" id="PF23257">
    <property type="entry name" value="DUF7071"/>
    <property type="match status" value="1"/>
</dbReference>
<dbReference type="InterPro" id="IPR003618">
    <property type="entry name" value="TFIIS_cen_dom"/>
</dbReference>
<feature type="region of interest" description="Disordered" evidence="7">
    <location>
        <begin position="457"/>
        <end position="535"/>
    </location>
</feature>
<comment type="function">
    <text evidence="1">Negative regulator of transcription elongation.</text>
</comment>
<dbReference type="InterPro" id="IPR036575">
    <property type="entry name" value="TFIIS_cen_dom_sf"/>
</dbReference>
<dbReference type="GO" id="GO:0006368">
    <property type="term" value="P:transcription elongation by RNA polymerase II"/>
    <property type="evidence" value="ECO:0007669"/>
    <property type="project" value="TreeGrafter"/>
</dbReference>
<dbReference type="GO" id="GO:0008270">
    <property type="term" value="F:zinc ion binding"/>
    <property type="evidence" value="ECO:0007669"/>
    <property type="project" value="UniProtKB-KW"/>
</dbReference>
<evidence type="ECO:0000256" key="5">
    <source>
        <dbReference type="ARBA" id="ARBA00022771"/>
    </source>
</evidence>
<feature type="compositionally biased region" description="Low complexity" evidence="7">
    <location>
        <begin position="761"/>
        <end position="770"/>
    </location>
</feature>
<dbReference type="InterPro" id="IPR011011">
    <property type="entry name" value="Znf_FYVE_PHD"/>
</dbReference>
<name>A0A420YMF7_9PEZI</name>
<dbReference type="InterPro" id="IPR055499">
    <property type="entry name" value="DUF7071"/>
</dbReference>
<dbReference type="InterPro" id="IPR012921">
    <property type="entry name" value="SPOC_C"/>
</dbReference>
<feature type="compositionally biased region" description="Pro residues" evidence="7">
    <location>
        <begin position="771"/>
        <end position="783"/>
    </location>
</feature>
<dbReference type="PROSITE" id="PS51321">
    <property type="entry name" value="TFIIS_CENTRAL"/>
    <property type="match status" value="1"/>
</dbReference>
<dbReference type="GO" id="GO:0001139">
    <property type="term" value="F:RNA polymerase II complex recruiting activity"/>
    <property type="evidence" value="ECO:0007669"/>
    <property type="project" value="TreeGrafter"/>
</dbReference>
<feature type="compositionally biased region" description="Pro residues" evidence="7">
    <location>
        <begin position="889"/>
        <end position="906"/>
    </location>
</feature>
<comment type="caution">
    <text evidence="9">The sequence shown here is derived from an EMBL/GenBank/DDBJ whole genome shotgun (WGS) entry which is preliminary data.</text>
</comment>
<feature type="compositionally biased region" description="Basic and acidic residues" evidence="7">
    <location>
        <begin position="151"/>
        <end position="166"/>
    </location>
</feature>
<dbReference type="Pfam" id="PF07500">
    <property type="entry name" value="TFIIS_M"/>
    <property type="match status" value="1"/>
</dbReference>
<dbReference type="PANTHER" id="PTHR11477">
    <property type="entry name" value="TRANSCRIPTION FACTOR S-II ZINC FINGER DOMAIN-CONTAINING PROTEIN"/>
    <property type="match status" value="1"/>
</dbReference>
<evidence type="ECO:0000313" key="10">
    <source>
        <dbReference type="Proteomes" id="UP000275385"/>
    </source>
</evidence>
<keyword evidence="4" id="KW-0479">Metal-binding</keyword>
<dbReference type="GO" id="GO:0031564">
    <property type="term" value="P:transcription antitermination"/>
    <property type="evidence" value="ECO:0007669"/>
    <property type="project" value="TreeGrafter"/>
</dbReference>
<dbReference type="SUPFAM" id="SSF46942">
    <property type="entry name" value="Elongation factor TFIIS domain 2"/>
    <property type="match status" value="1"/>
</dbReference>
<dbReference type="PANTHER" id="PTHR11477:SF11">
    <property type="entry name" value="TRANSCRIPTION FACTOR BYE1"/>
    <property type="match status" value="1"/>
</dbReference>
<dbReference type="SMART" id="SM00510">
    <property type="entry name" value="TFS2M"/>
    <property type="match status" value="1"/>
</dbReference>
<dbReference type="GO" id="GO:0005634">
    <property type="term" value="C:nucleus"/>
    <property type="evidence" value="ECO:0007669"/>
    <property type="project" value="TreeGrafter"/>
</dbReference>
<proteinExistence type="inferred from homology"/>
<dbReference type="Proteomes" id="UP000275385">
    <property type="component" value="Unassembled WGS sequence"/>
</dbReference>
<feature type="region of interest" description="Disordered" evidence="7">
    <location>
        <begin position="694"/>
        <end position="796"/>
    </location>
</feature>
<evidence type="ECO:0000256" key="3">
    <source>
        <dbReference type="ARBA" id="ARBA00021616"/>
    </source>
</evidence>
<feature type="region of interest" description="Disordered" evidence="7">
    <location>
        <begin position="847"/>
        <end position="956"/>
    </location>
</feature>
<feature type="compositionally biased region" description="Polar residues" evidence="7">
    <location>
        <begin position="484"/>
        <end position="497"/>
    </location>
</feature>
<keyword evidence="6" id="KW-0862">Zinc</keyword>
<evidence type="ECO:0000313" key="9">
    <source>
        <dbReference type="EMBL" id="RKU49064.1"/>
    </source>
</evidence>
<dbReference type="EMBL" id="QVQW01000002">
    <property type="protein sequence ID" value="RKU49064.1"/>
    <property type="molecule type" value="Genomic_DNA"/>
</dbReference>
<evidence type="ECO:0000259" key="8">
    <source>
        <dbReference type="PROSITE" id="PS51321"/>
    </source>
</evidence>
<dbReference type="SUPFAM" id="SSF57903">
    <property type="entry name" value="FYVE/PHD zinc finger"/>
    <property type="match status" value="1"/>
</dbReference>
<accession>A0A420YMF7</accession>
<dbReference type="CDD" id="cd21538">
    <property type="entry name" value="SPOC_TFIIS"/>
    <property type="match status" value="1"/>
</dbReference>
<feature type="compositionally biased region" description="Basic and acidic residues" evidence="7">
    <location>
        <begin position="215"/>
        <end position="224"/>
    </location>
</feature>
<keyword evidence="5" id="KW-0863">Zinc-finger</keyword>
<sequence length="956" mass="104186">MSAEPETRRSARATKGQHKALEQLDQLELPKKRANKKGKKAAPEPEEEPEEVIRCVCGATEQDEDSEEAWIACDQCGVWQHNICVGLSRFEDECPENYWCEQCRPENHKVLLDGLARGEKPWENWRRIAEEEIAREKRDKKKGHKKGKAKRVSDERKASPAPEPKKAKPSPAPENKKSKTSPAPVIDNKKAKPSPAPETSKKEPKAQVAASKRKARDESQDKEPKKARKLSGTQTVPVPPGPARPKYTSPEDLAAKISDLSPESRQGPAKALSKSLTSSIGAAEKKGLYVASDGVTVGARAERFALQIERAVHDSHPNFAAYTAQIKTLVFNLKNNLELAVGLLKGTLTPLALAGMTTEELASKELQKETAEMKARAEKQSILINEEGPRVRRTHKGEEIVGEDDSVAVDDALPPVRRSTIVRETTSESARPPADEDEQNADNEPHVELPAHIEQSAPSRAPLQVDTKQQQQHSPKTDFDINKVFSSVKSPTATAQRRPSALPVGGPGVDPEVDRMLQDDGTESPPYSPTEENDPDVVWKGNLIMNTVAEVPVVAKYVGGAKLNETIGLPWTSLIPPKLSVAGRIDETKATEYLCGLRYSAPTDIVVVRLEPTSKSAKTAILRIINYFVSKKRYGVVGDKGIGQVRDTYLIPVMPGTGGHPEFILNLEDNYLPQTRTEPMLLCVFVYRNDPSTLQRQHGTNTSGHPVSQSPVVNTPTPPQGGFAQRNPSMSAPQFSPTSPQGTFPTPNHPPARNGQGLSGPSAPQTTPLQAPQPPPQPQPAPQNGPSLPQDAQAHGERVARQILGELIDSPTVHFLLPHASRMQPKEWELVRDVYLRDPAARTDLNQLSALLAKESSARNSERGPGTQQQSPSQQQQQQQSPPQTQHHGPPPSAQGQTQPPPPAPLRAPIVQQQTPIPPPPVPRQTPIPPPQIPRQTPIPPPQIPPPHAPPPAPAA</sequence>
<dbReference type="InterPro" id="IPR001965">
    <property type="entry name" value="Znf_PHD"/>
</dbReference>
<dbReference type="InterPro" id="IPR013083">
    <property type="entry name" value="Znf_RING/FYVE/PHD"/>
</dbReference>
<dbReference type="InterPro" id="IPR019786">
    <property type="entry name" value="Zinc_finger_PHD-type_CS"/>
</dbReference>
<evidence type="ECO:0000256" key="4">
    <source>
        <dbReference type="ARBA" id="ARBA00022723"/>
    </source>
</evidence>
<protein>
    <recommendedName>
        <fullName evidence="3">Transcription factor BYE1</fullName>
    </recommendedName>
</protein>
<feature type="compositionally biased region" description="Pro residues" evidence="7">
    <location>
        <begin position="916"/>
        <end position="956"/>
    </location>
</feature>
<evidence type="ECO:0000256" key="7">
    <source>
        <dbReference type="SAM" id="MobiDB-lite"/>
    </source>
</evidence>
<evidence type="ECO:0000256" key="2">
    <source>
        <dbReference type="ARBA" id="ARBA00011050"/>
    </source>
</evidence>
<dbReference type="Pfam" id="PF07744">
    <property type="entry name" value="SPOC"/>
    <property type="match status" value="1"/>
</dbReference>
<feature type="compositionally biased region" description="Polar residues" evidence="7">
    <location>
        <begin position="694"/>
        <end position="715"/>
    </location>
</feature>
<evidence type="ECO:0000256" key="1">
    <source>
        <dbReference type="ARBA" id="ARBA00002311"/>
    </source>
</evidence>
<reference evidence="9 10" key="1">
    <citation type="submission" date="2018-08" db="EMBL/GenBank/DDBJ databases">
        <title>Draft genome of the lignicolous fungus Coniochaeta pulveracea.</title>
        <authorList>
            <person name="Borstlap C.J."/>
            <person name="De Witt R.N."/>
            <person name="Botha A."/>
            <person name="Volschenk H."/>
        </authorList>
    </citation>
    <scope>NUCLEOTIDE SEQUENCE [LARGE SCALE GENOMIC DNA]</scope>
    <source>
        <strain evidence="9 10">CAB683</strain>
    </source>
</reference>
<dbReference type="STRING" id="177199.A0A420YMF7"/>
<dbReference type="SMART" id="SM00249">
    <property type="entry name" value="PHD"/>
    <property type="match status" value="1"/>
</dbReference>
<feature type="compositionally biased region" description="Basic residues" evidence="7">
    <location>
        <begin position="138"/>
        <end position="150"/>
    </location>
</feature>
<dbReference type="Pfam" id="PF20826">
    <property type="entry name" value="PHD_5"/>
    <property type="match status" value="1"/>
</dbReference>
<dbReference type="Gene3D" id="3.30.40.10">
    <property type="entry name" value="Zinc/RING finger domain, C3HC4 (zinc finger)"/>
    <property type="match status" value="1"/>
</dbReference>
<comment type="similarity">
    <text evidence="2">Belongs to the BYE1 family.</text>
</comment>
<dbReference type="AlphaFoldDB" id="A0A420YMF7"/>
<organism evidence="9 10">
    <name type="scientific">Coniochaeta pulveracea</name>
    <dbReference type="NCBI Taxonomy" id="177199"/>
    <lineage>
        <taxon>Eukaryota</taxon>
        <taxon>Fungi</taxon>
        <taxon>Dikarya</taxon>
        <taxon>Ascomycota</taxon>
        <taxon>Pezizomycotina</taxon>
        <taxon>Sordariomycetes</taxon>
        <taxon>Sordariomycetidae</taxon>
        <taxon>Coniochaetales</taxon>
        <taxon>Coniochaetaceae</taxon>
        <taxon>Coniochaeta</taxon>
    </lineage>
</organism>
<feature type="region of interest" description="Disordered" evidence="7">
    <location>
        <begin position="385"/>
        <end position="443"/>
    </location>
</feature>
<dbReference type="GO" id="GO:0000977">
    <property type="term" value="F:RNA polymerase II transcription regulatory region sequence-specific DNA binding"/>
    <property type="evidence" value="ECO:0007669"/>
    <property type="project" value="TreeGrafter"/>
</dbReference>
<evidence type="ECO:0000256" key="6">
    <source>
        <dbReference type="ARBA" id="ARBA00022833"/>
    </source>
</evidence>
<dbReference type="GO" id="GO:0006362">
    <property type="term" value="P:transcription elongation by RNA polymerase I"/>
    <property type="evidence" value="ECO:0007669"/>
    <property type="project" value="TreeGrafter"/>
</dbReference>
<gene>
    <name evidence="9" type="ORF">DL546_002890</name>
</gene>
<feature type="region of interest" description="Disordered" evidence="7">
    <location>
        <begin position="136"/>
        <end position="249"/>
    </location>
</feature>
<feature type="compositionally biased region" description="Low complexity" evidence="7">
    <location>
        <begin position="865"/>
        <end position="888"/>
    </location>
</feature>